<evidence type="ECO:0000313" key="8">
    <source>
        <dbReference type="Proteomes" id="UP000236333"/>
    </source>
</evidence>
<dbReference type="FunFam" id="3.40.5.90:FF:000001">
    <property type="entry name" value="CDGSH iron-sulfur domain-containing protein 1"/>
    <property type="match status" value="1"/>
</dbReference>
<dbReference type="PANTHER" id="PTHR13680">
    <property type="entry name" value="CDGSH IRON-SULFUR DOMAIN-CONTAINING PROTEIN 1"/>
    <property type="match status" value="1"/>
</dbReference>
<dbReference type="PANTHER" id="PTHR13680:SF5">
    <property type="entry name" value="CDGSH IRON-SULFUR DOMAIN-CONTAINING PROTEIN 1"/>
    <property type="match status" value="1"/>
</dbReference>
<keyword evidence="8" id="KW-1185">Reference proteome</keyword>
<reference evidence="7 8" key="1">
    <citation type="journal article" date="2017" name="Mol. Biol. Evol.">
        <title>The 4-celled Tetrabaena socialis nuclear genome reveals the essential components for genetic control of cell number at the origin of multicellularity in the volvocine lineage.</title>
        <authorList>
            <person name="Featherston J."/>
            <person name="Arakaki Y."/>
            <person name="Hanschen E.R."/>
            <person name="Ferris P.J."/>
            <person name="Michod R.E."/>
            <person name="Olson B.J.S.C."/>
            <person name="Nozaki H."/>
            <person name="Durand P.M."/>
        </authorList>
    </citation>
    <scope>NUCLEOTIDE SEQUENCE [LARGE SCALE GENOMIC DNA]</scope>
    <source>
        <strain evidence="7 8">NIES-571</strain>
    </source>
</reference>
<keyword evidence="2" id="KW-0479">Metal-binding</keyword>
<accession>A0A2J8A4F7</accession>
<evidence type="ECO:0000256" key="5">
    <source>
        <dbReference type="ARBA" id="ARBA00034078"/>
    </source>
</evidence>
<dbReference type="Gene3D" id="3.40.5.90">
    <property type="entry name" value="CDGSH iron-sulfur domain, mitoNEET-type"/>
    <property type="match status" value="1"/>
</dbReference>
<dbReference type="SMART" id="SM00704">
    <property type="entry name" value="ZnF_CDGSH"/>
    <property type="match status" value="1"/>
</dbReference>
<feature type="domain" description="Iron-binding zinc finger CDGSH type" evidence="6">
    <location>
        <begin position="41"/>
        <end position="80"/>
    </location>
</feature>
<dbReference type="GO" id="GO:0051537">
    <property type="term" value="F:2 iron, 2 sulfur cluster binding"/>
    <property type="evidence" value="ECO:0007669"/>
    <property type="project" value="UniProtKB-KW"/>
</dbReference>
<dbReference type="InterPro" id="IPR045131">
    <property type="entry name" value="CISD1/2"/>
</dbReference>
<evidence type="ECO:0000259" key="6">
    <source>
        <dbReference type="SMART" id="SM00704"/>
    </source>
</evidence>
<evidence type="ECO:0000256" key="4">
    <source>
        <dbReference type="ARBA" id="ARBA00023014"/>
    </source>
</evidence>
<organism evidence="7 8">
    <name type="scientific">Tetrabaena socialis</name>
    <dbReference type="NCBI Taxonomy" id="47790"/>
    <lineage>
        <taxon>Eukaryota</taxon>
        <taxon>Viridiplantae</taxon>
        <taxon>Chlorophyta</taxon>
        <taxon>core chlorophytes</taxon>
        <taxon>Chlorophyceae</taxon>
        <taxon>CS clade</taxon>
        <taxon>Chlamydomonadales</taxon>
        <taxon>Tetrabaenaceae</taxon>
        <taxon>Tetrabaena</taxon>
    </lineage>
</organism>
<dbReference type="Proteomes" id="UP000236333">
    <property type="component" value="Unassembled WGS sequence"/>
</dbReference>
<dbReference type="OrthoDB" id="449252at2759"/>
<dbReference type="GO" id="GO:0046872">
    <property type="term" value="F:metal ion binding"/>
    <property type="evidence" value="ECO:0007669"/>
    <property type="project" value="UniProtKB-KW"/>
</dbReference>
<name>A0A2J8A4F7_9CHLO</name>
<evidence type="ECO:0000256" key="2">
    <source>
        <dbReference type="ARBA" id="ARBA00022723"/>
    </source>
</evidence>
<dbReference type="Pfam" id="PF09360">
    <property type="entry name" value="zf-CDGSH"/>
    <property type="match status" value="1"/>
</dbReference>
<sequence>MFALRSIAGPVRAPACAGSRHRCVVVRAEGINPSIRKSEEKVVDMVKVADLPTPKAVYCRCWRSAKFPYCDGAHVKHNKATGDNVGPLVIDSTPAAAPQ</sequence>
<dbReference type="AlphaFoldDB" id="A0A2J8A4F7"/>
<evidence type="ECO:0000313" key="7">
    <source>
        <dbReference type="EMBL" id="PNH07411.1"/>
    </source>
</evidence>
<evidence type="ECO:0000256" key="3">
    <source>
        <dbReference type="ARBA" id="ARBA00023004"/>
    </source>
</evidence>
<comment type="cofactor">
    <cofactor evidence="5">
        <name>[2Fe-2S] cluster</name>
        <dbReference type="ChEBI" id="CHEBI:190135"/>
    </cofactor>
</comment>
<dbReference type="GO" id="GO:0010506">
    <property type="term" value="P:regulation of autophagy"/>
    <property type="evidence" value="ECO:0007669"/>
    <property type="project" value="InterPro"/>
</dbReference>
<evidence type="ECO:0000256" key="1">
    <source>
        <dbReference type="ARBA" id="ARBA00022714"/>
    </source>
</evidence>
<keyword evidence="1" id="KW-0001">2Fe-2S</keyword>
<gene>
    <name evidence="7" type="ORF">TSOC_006133</name>
</gene>
<comment type="caution">
    <text evidence="7">The sequence shown here is derived from an EMBL/GenBank/DDBJ whole genome shotgun (WGS) entry which is preliminary data.</text>
</comment>
<keyword evidence="4" id="KW-0411">Iron-sulfur</keyword>
<dbReference type="InterPro" id="IPR042216">
    <property type="entry name" value="MitoNEET_CISD"/>
</dbReference>
<dbReference type="GO" id="GO:0005741">
    <property type="term" value="C:mitochondrial outer membrane"/>
    <property type="evidence" value="ECO:0007669"/>
    <property type="project" value="TreeGrafter"/>
</dbReference>
<keyword evidence="3" id="KW-0408">Iron</keyword>
<protein>
    <submittedName>
        <fullName evidence="7">CDGSH iron-sulfur domain-containing protein 1</fullName>
    </submittedName>
</protein>
<proteinExistence type="predicted"/>
<dbReference type="EMBL" id="PGGS01000182">
    <property type="protein sequence ID" value="PNH07411.1"/>
    <property type="molecule type" value="Genomic_DNA"/>
</dbReference>
<dbReference type="InterPro" id="IPR018967">
    <property type="entry name" value="FeS-contain_CDGSH-typ"/>
</dbReference>